<dbReference type="InterPro" id="IPR011047">
    <property type="entry name" value="Quinoprotein_ADH-like_sf"/>
</dbReference>
<reference evidence="7 8" key="1">
    <citation type="journal article" date="2024" name="BMC Genomics">
        <title>De novo assembly and annotation of Popillia japonica's genome with initial clues to its potential as an invasive pest.</title>
        <authorList>
            <person name="Cucini C."/>
            <person name="Boschi S."/>
            <person name="Funari R."/>
            <person name="Cardaioli E."/>
            <person name="Iannotti N."/>
            <person name="Marturano G."/>
            <person name="Paoli F."/>
            <person name="Bruttini M."/>
            <person name="Carapelli A."/>
            <person name="Frati F."/>
            <person name="Nardi F."/>
        </authorList>
    </citation>
    <scope>NUCLEOTIDE SEQUENCE [LARGE SCALE GENOMIC DNA]</scope>
    <source>
        <strain evidence="7">DMR45628</strain>
    </source>
</reference>
<proteinExistence type="inferred from homology"/>
<dbReference type="InterPro" id="IPR015943">
    <property type="entry name" value="WD40/YVTN_repeat-like_dom_sf"/>
</dbReference>
<evidence type="ECO:0000256" key="1">
    <source>
        <dbReference type="ARBA" id="ARBA00004123"/>
    </source>
</evidence>
<dbReference type="PANTHER" id="PTHR13129:SF4">
    <property type="entry name" value="DDB1- AND CUL4-ASSOCIATED FACTOR 1"/>
    <property type="match status" value="1"/>
</dbReference>
<feature type="region of interest" description="Disordered" evidence="6">
    <location>
        <begin position="1418"/>
        <end position="1525"/>
    </location>
</feature>
<comment type="subcellular location">
    <subcellularLocation>
        <location evidence="1">Nucleus</location>
    </subcellularLocation>
</comment>
<evidence type="ECO:0000256" key="3">
    <source>
        <dbReference type="ARBA" id="ARBA00008845"/>
    </source>
</evidence>
<dbReference type="SUPFAM" id="SSF50998">
    <property type="entry name" value="Quinoprotein alcohol dehydrogenase-like"/>
    <property type="match status" value="1"/>
</dbReference>
<dbReference type="PANTHER" id="PTHR13129">
    <property type="entry name" value="VPRBP PROTEIN-RELATED"/>
    <property type="match status" value="1"/>
</dbReference>
<dbReference type="Proteomes" id="UP001458880">
    <property type="component" value="Unassembled WGS sequence"/>
</dbReference>
<comment type="similarity">
    <text evidence="3">Belongs to the VPRBP/DCAF1 family.</text>
</comment>
<dbReference type="GO" id="GO:0016567">
    <property type="term" value="P:protein ubiquitination"/>
    <property type="evidence" value="ECO:0007669"/>
    <property type="project" value="InterPro"/>
</dbReference>
<evidence type="ECO:0000313" key="8">
    <source>
        <dbReference type="Proteomes" id="UP001458880"/>
    </source>
</evidence>
<feature type="compositionally biased region" description="Acidic residues" evidence="6">
    <location>
        <begin position="1516"/>
        <end position="1525"/>
    </location>
</feature>
<dbReference type="PROSITE" id="PS50896">
    <property type="entry name" value="LISH"/>
    <property type="match status" value="1"/>
</dbReference>
<dbReference type="GO" id="GO:0005634">
    <property type="term" value="C:nucleus"/>
    <property type="evidence" value="ECO:0007669"/>
    <property type="project" value="UniProtKB-SubCell"/>
</dbReference>
<comment type="caution">
    <text evidence="7">The sequence shown here is derived from an EMBL/GenBank/DDBJ whole genome shotgun (WGS) entry which is preliminary data.</text>
</comment>
<dbReference type="SMART" id="SM00667">
    <property type="entry name" value="LisH"/>
    <property type="match status" value="1"/>
</dbReference>
<feature type="compositionally biased region" description="Low complexity" evidence="6">
    <location>
        <begin position="1490"/>
        <end position="1500"/>
    </location>
</feature>
<evidence type="ECO:0008006" key="9">
    <source>
        <dbReference type="Google" id="ProtNLM"/>
    </source>
</evidence>
<evidence type="ECO:0000256" key="2">
    <source>
        <dbReference type="ARBA" id="ARBA00004906"/>
    </source>
</evidence>
<evidence type="ECO:0000256" key="6">
    <source>
        <dbReference type="SAM" id="MobiDB-lite"/>
    </source>
</evidence>
<dbReference type="InterPro" id="IPR006594">
    <property type="entry name" value="LisH"/>
</dbReference>
<keyword evidence="4" id="KW-0833">Ubl conjugation pathway</keyword>
<dbReference type="SUPFAM" id="SSF48371">
    <property type="entry name" value="ARM repeat"/>
    <property type="match status" value="1"/>
</dbReference>
<dbReference type="GO" id="GO:0080008">
    <property type="term" value="C:Cul4-RING E3 ubiquitin ligase complex"/>
    <property type="evidence" value="ECO:0007669"/>
    <property type="project" value="TreeGrafter"/>
</dbReference>
<comment type="pathway">
    <text evidence="2">Protein modification; protein ubiquitination.</text>
</comment>
<evidence type="ECO:0000256" key="5">
    <source>
        <dbReference type="ARBA" id="ARBA00023242"/>
    </source>
</evidence>
<dbReference type="Gene3D" id="2.130.10.10">
    <property type="entry name" value="YVTN repeat-like/Quinoprotein amine dehydrogenase"/>
    <property type="match status" value="2"/>
</dbReference>
<keyword evidence="5" id="KW-0539">Nucleus</keyword>
<organism evidence="7 8">
    <name type="scientific">Popillia japonica</name>
    <name type="common">Japanese beetle</name>
    <dbReference type="NCBI Taxonomy" id="7064"/>
    <lineage>
        <taxon>Eukaryota</taxon>
        <taxon>Metazoa</taxon>
        <taxon>Ecdysozoa</taxon>
        <taxon>Arthropoda</taxon>
        <taxon>Hexapoda</taxon>
        <taxon>Insecta</taxon>
        <taxon>Pterygota</taxon>
        <taxon>Neoptera</taxon>
        <taxon>Endopterygota</taxon>
        <taxon>Coleoptera</taxon>
        <taxon>Polyphaga</taxon>
        <taxon>Scarabaeiformia</taxon>
        <taxon>Scarabaeidae</taxon>
        <taxon>Rutelinae</taxon>
        <taxon>Popillia</taxon>
    </lineage>
</organism>
<keyword evidence="8" id="KW-1185">Reference proteome</keyword>
<evidence type="ECO:0000256" key="4">
    <source>
        <dbReference type="ARBA" id="ARBA00022786"/>
    </source>
</evidence>
<dbReference type="InterPro" id="IPR016024">
    <property type="entry name" value="ARM-type_fold"/>
</dbReference>
<feature type="region of interest" description="Disordered" evidence="6">
    <location>
        <begin position="244"/>
        <end position="304"/>
    </location>
</feature>
<feature type="compositionally biased region" description="Acidic residues" evidence="6">
    <location>
        <begin position="1423"/>
        <end position="1445"/>
    </location>
</feature>
<evidence type="ECO:0000313" key="7">
    <source>
        <dbReference type="EMBL" id="KAK9743852.1"/>
    </source>
</evidence>
<gene>
    <name evidence="7" type="ORF">QE152_g8253</name>
</gene>
<protein>
    <recommendedName>
        <fullName evidence="9">Protein mahjong</fullName>
    </recommendedName>
</protein>
<dbReference type="InterPro" id="IPR033270">
    <property type="entry name" value="VPRBP/DCAF1"/>
</dbReference>
<name>A0AAW1M4J3_POPJA</name>
<sequence length="1525" mass="170635">MIQQQCYYENGNFRRLYHECSVYLSDKKLVIGNKMENPSSDVMSEVITLIHNWEEEHAQPNYDPVPTLTKLAEIIEVETENYLKTDPDPFDERHPSRTDPNCNLGQILKALFRKDNFMNKFVSDYLRDTYYSRNNNQLNRDVDQLNIAACRLMLDIMPGLETSVVFQPDMDSLIHRLIKWTTNSIEPLQSYATGLLAAAMEIPDIATRFRDSNARLVPLLLQRLRRLQANSDFIQHSSAARPFAHFSAKSPRGDAAKTSSTSGRRGRENGVSGNLRPPAIISPEKPLDVDQIDTNSFENNDEQPRKKIKLSISPIRSPNGKVGQLFSETSNSSWAELESFMIGSIQIFPPTLATRQILILRYLTPTGEYQEFLSHVFENQALELVLSYVNVKETKEARLAFEALKYLAALLCHKKFSIEFINCRGLETLLNVPRPSIAATGVSMCLYYLGYCEEAMERVCLLPKYIVSRLVNYALWLLECSHDSGRCHATMFFGLTFQFKIILEEFDSQDGLRKLHNVISTLPNLSSEDSPPIMNEDAECAARQIVRHVCVAYKRYLEAHLYAKVEQIRRSQLRPNERSASTVPTQPSYKACKSSPEEIQQQIDTLLQSMPFRAHWPPVDQLLKLGGITLLLKIIAFAYEWNYSGRAETVRSALDVLAIACVIPKVQLLFCDRVDLPEETITVDGVQTSINIILGAADGEIVADADVQKAALRVLVNCVCAPVNRVGGTVARFSVGSTSSPSKKTKVKSSEELIQKIWESVRANSGIMVFLQLMNVKTPITDADCIRTLACKALAGLARSETVRQIVSKLPMFTNGHLQNLMRDPILQEKRQEHVLFQKYALELLGRLSGKAKHTGKDLDVSLVNIHRANVVAQTKIQFNDKQLLQLIQHHLASRGLSETAALLQKEAHLSTTATPSTYPPNKFRYASPVTPNRVRLSFSSPMLRSTPPVSTQQHLMEPIVTTPGSKANAVKIIKKSVPTPSSTPQNSRLQKQISNDPHVKIVMPSIEDSSTTIEPRITLDSIITEYLTNQHALCKNPMATCPQFNLFVPHKCPDPKPRITTANNFVMRSARRQMGYNCKSMDRKLIHSRFCPVQTIRLPSDDGFFTCARFMPGDQSIVVGDYSGQVRFFNTNTGECKSTDLTAHDNCVVHLEPSWDGKLLLTSSTWGKPLSALFAVRNMDIDLKQQFDDDHVEFSKVTQDRVLGTSGESATIYDVATGRELQRLIPSISNQYTKNKATFSHTDELVLSDGVLFDVASGKQIHKLDKLNQTQSGVFHPNGLEIVSNTEVWDIRTFHLLRTVPALNQCQVLFTSTNSAIYAIAMEQEVENDTTFDSSFKTIDASDYSSIATIDVKRNIYDLAVNVFDTQTDYSSIATIDVKRNIYDLAVNVFDTQIAIVENQGLYHSVQESVVRLYDVGRRRDDEDEQEEEDDEEDMDESDDDASDTEGPIIMEVGGPGSGDGGGDDENNENGGNNEGGDGEEENDDDGNGSDSDSWTDVSSDSDDSFGNDSSGLSDLEELLFSDN</sequence>
<accession>A0AAW1M4J3</accession>
<dbReference type="EMBL" id="JASPKY010000065">
    <property type="protein sequence ID" value="KAK9743852.1"/>
    <property type="molecule type" value="Genomic_DNA"/>
</dbReference>
<feature type="compositionally biased region" description="Acidic residues" evidence="6">
    <location>
        <begin position="1478"/>
        <end position="1489"/>
    </location>
</feature>